<evidence type="ECO:0000313" key="3">
    <source>
        <dbReference type="Proteomes" id="UP001241926"/>
    </source>
</evidence>
<reference evidence="2 3" key="1">
    <citation type="submission" date="2023-05" db="EMBL/GenBank/DDBJ databases">
        <title>Streptomyces fuscus sp. nov., a brown-black pigment producing actinomyces isolated from dry sand of Sea duck farm.</title>
        <authorList>
            <person name="Xie J."/>
            <person name="Shen N."/>
        </authorList>
    </citation>
    <scope>NUCLEOTIDE SEQUENCE [LARGE SCALE GENOMIC DNA]</scope>
    <source>
        <strain evidence="2 3">GXMU-J15</strain>
    </source>
</reference>
<protein>
    <recommendedName>
        <fullName evidence="4">Relaxase/mobilization nuclease</fullName>
    </recommendedName>
</protein>
<dbReference type="RefSeq" id="WP_285430585.1">
    <property type="nucleotide sequence ID" value="NZ_JASJUS010000003.1"/>
</dbReference>
<dbReference type="EMBL" id="JASJUS010000003">
    <property type="protein sequence ID" value="MDL2075733.1"/>
    <property type="molecule type" value="Genomic_DNA"/>
</dbReference>
<gene>
    <name evidence="2" type="ORF">QNN03_04705</name>
</gene>
<evidence type="ECO:0008006" key="4">
    <source>
        <dbReference type="Google" id="ProtNLM"/>
    </source>
</evidence>
<feature type="region of interest" description="Disordered" evidence="1">
    <location>
        <begin position="275"/>
        <end position="303"/>
    </location>
</feature>
<comment type="caution">
    <text evidence="2">The sequence shown here is derived from an EMBL/GenBank/DDBJ whole genome shotgun (WGS) entry which is preliminary data.</text>
</comment>
<keyword evidence="3" id="KW-1185">Reference proteome</keyword>
<sequence>MIIRIGPRNLSAGEALAEALGRPVSDHEALTGHTVVAHWDNLDVHTPLDEGQSWTTAEFAEHLDAPHWRHPVPVSPHGDRRSIWHADVRLHPNDRELTRPEWTEIAHRIARAAGIQHPGDDHGCRWIAVQAQPGRLDLIANLIRPDDTWTAQPHRLFALLAAESRRIEAELGLLSPRTGPDPQQPDQQARFAGRRLEAGTADAASPFGVLLRQLAAERTGPLSTVRGLIEHAAHRLDDLPDAYGPDIAHQLEMVARRLYGIQESLESLAAALPAPSQAPIARPTPRASTRIVAPGPSGPRLSR</sequence>
<proteinExistence type="predicted"/>
<organism evidence="2 3">
    <name type="scientific">Streptomyces fuscus</name>
    <dbReference type="NCBI Taxonomy" id="3048495"/>
    <lineage>
        <taxon>Bacteria</taxon>
        <taxon>Bacillati</taxon>
        <taxon>Actinomycetota</taxon>
        <taxon>Actinomycetes</taxon>
        <taxon>Kitasatosporales</taxon>
        <taxon>Streptomycetaceae</taxon>
        <taxon>Streptomyces</taxon>
    </lineage>
</organism>
<name>A0ABT7IWC6_9ACTN</name>
<evidence type="ECO:0000313" key="2">
    <source>
        <dbReference type="EMBL" id="MDL2075733.1"/>
    </source>
</evidence>
<evidence type="ECO:0000256" key="1">
    <source>
        <dbReference type="SAM" id="MobiDB-lite"/>
    </source>
</evidence>
<dbReference type="Proteomes" id="UP001241926">
    <property type="component" value="Unassembled WGS sequence"/>
</dbReference>
<accession>A0ABT7IWC6</accession>